<gene>
    <name evidence="1" type="ORF">SR858_14050</name>
</gene>
<name>A0ABZ0XRY6_9BURK</name>
<evidence type="ECO:0008006" key="3">
    <source>
        <dbReference type="Google" id="ProtNLM"/>
    </source>
</evidence>
<sequence>MLNQSDLEYPAILIGRNYFSIFLESSRIIKSSVSVLENGIYNDAIFIDSSGTQFKTISVRKVGYVPPFLGFRLLRKRQIFVSFQFSKIDVISFEEVINLVKTAAKKSHWGAHPDFLRETASSSKSIKEFFLKLNK</sequence>
<organism evidence="1 2">
    <name type="scientific">Duganella zoogloeoides</name>
    <dbReference type="NCBI Taxonomy" id="75659"/>
    <lineage>
        <taxon>Bacteria</taxon>
        <taxon>Pseudomonadati</taxon>
        <taxon>Pseudomonadota</taxon>
        <taxon>Betaproteobacteria</taxon>
        <taxon>Burkholderiales</taxon>
        <taxon>Oxalobacteraceae</taxon>
        <taxon>Telluria group</taxon>
        <taxon>Duganella</taxon>
    </lineage>
</organism>
<dbReference type="GeneID" id="43167052"/>
<reference evidence="1 2" key="1">
    <citation type="submission" date="2023-11" db="EMBL/GenBank/DDBJ databases">
        <title>MicrobeMod: A computational toolkit for identifying prokaryotic methylation and restriction-modification with nanopore sequencing.</title>
        <authorList>
            <person name="Crits-Christoph A."/>
            <person name="Kang S.C."/>
            <person name="Lee H."/>
            <person name="Ostrov N."/>
        </authorList>
    </citation>
    <scope>NUCLEOTIDE SEQUENCE [LARGE SCALE GENOMIC DNA]</scope>
    <source>
        <strain evidence="1 2">ATCC 25935</strain>
    </source>
</reference>
<dbReference type="RefSeq" id="WP_154820108.1">
    <property type="nucleotide sequence ID" value="NZ_CP140152.1"/>
</dbReference>
<protein>
    <recommendedName>
        <fullName evidence="3">YokE-like PH domain-containing protein</fullName>
    </recommendedName>
</protein>
<keyword evidence="2" id="KW-1185">Reference proteome</keyword>
<accession>A0ABZ0XRY6</accession>
<evidence type="ECO:0000313" key="1">
    <source>
        <dbReference type="EMBL" id="WQH02208.1"/>
    </source>
</evidence>
<dbReference type="Proteomes" id="UP001326110">
    <property type="component" value="Chromosome"/>
</dbReference>
<proteinExistence type="predicted"/>
<evidence type="ECO:0000313" key="2">
    <source>
        <dbReference type="Proteomes" id="UP001326110"/>
    </source>
</evidence>
<dbReference type="EMBL" id="CP140152">
    <property type="protein sequence ID" value="WQH02208.1"/>
    <property type="molecule type" value="Genomic_DNA"/>
</dbReference>